<dbReference type="SMART" id="SM00448">
    <property type="entry name" value="REC"/>
    <property type="match status" value="1"/>
</dbReference>
<feature type="region of interest" description="Disordered" evidence="3">
    <location>
        <begin position="285"/>
        <end position="325"/>
    </location>
</feature>
<evidence type="ECO:0000256" key="3">
    <source>
        <dbReference type="SAM" id="MobiDB-lite"/>
    </source>
</evidence>
<dbReference type="InterPro" id="IPR036890">
    <property type="entry name" value="HATPase_C_sf"/>
</dbReference>
<dbReference type="GO" id="GO:0000155">
    <property type="term" value="F:phosphorelay sensor kinase activity"/>
    <property type="evidence" value="ECO:0007669"/>
    <property type="project" value="InterPro"/>
</dbReference>
<dbReference type="Pfam" id="PF02518">
    <property type="entry name" value="HATPase_c"/>
    <property type="match status" value="1"/>
</dbReference>
<feature type="compositionally biased region" description="Low complexity" evidence="3">
    <location>
        <begin position="692"/>
        <end position="704"/>
    </location>
</feature>
<dbReference type="Gene3D" id="3.30.565.10">
    <property type="entry name" value="Histidine kinase-like ATPase, C-terminal domain"/>
    <property type="match status" value="1"/>
</dbReference>
<protein>
    <recommendedName>
        <fullName evidence="8">Histidine kinase</fullName>
    </recommendedName>
</protein>
<dbReference type="PRINTS" id="PR00344">
    <property type="entry name" value="BCTRLSENSOR"/>
</dbReference>
<dbReference type="AlphaFoldDB" id="A0A8K0J5K2"/>
<evidence type="ECO:0000256" key="1">
    <source>
        <dbReference type="ARBA" id="ARBA00022553"/>
    </source>
</evidence>
<dbReference type="PROSITE" id="PS50110">
    <property type="entry name" value="RESPONSE_REGULATORY"/>
    <property type="match status" value="1"/>
</dbReference>
<feature type="domain" description="Histidine kinase" evidence="4">
    <location>
        <begin position="572"/>
        <end position="870"/>
    </location>
</feature>
<dbReference type="PANTHER" id="PTHR43719:SF69">
    <property type="entry name" value="HISTIDINE KINASE G7"/>
    <property type="match status" value="1"/>
</dbReference>
<dbReference type="Gene3D" id="3.30.450.40">
    <property type="match status" value="1"/>
</dbReference>
<accession>A0A8K0J5K2</accession>
<dbReference type="Gene3D" id="1.10.287.130">
    <property type="match status" value="1"/>
</dbReference>
<reference evidence="6" key="1">
    <citation type="journal article" date="2020" name="bioRxiv">
        <title>Whole genome comparisons of ergot fungi reveals the divergence and evolution of species within the genus Claviceps are the result of varying mechanisms driving genome evolution and host range expansion.</title>
        <authorList>
            <person name="Wyka S.A."/>
            <person name="Mondo S.J."/>
            <person name="Liu M."/>
            <person name="Dettman J."/>
            <person name="Nalam V."/>
            <person name="Broders K.D."/>
        </authorList>
    </citation>
    <scope>NUCLEOTIDE SEQUENCE</scope>
    <source>
        <strain evidence="6">CCC 489</strain>
    </source>
</reference>
<organism evidence="6 7">
    <name type="scientific">Claviceps africana</name>
    <dbReference type="NCBI Taxonomy" id="83212"/>
    <lineage>
        <taxon>Eukaryota</taxon>
        <taxon>Fungi</taxon>
        <taxon>Dikarya</taxon>
        <taxon>Ascomycota</taxon>
        <taxon>Pezizomycotina</taxon>
        <taxon>Sordariomycetes</taxon>
        <taxon>Hypocreomycetidae</taxon>
        <taxon>Hypocreales</taxon>
        <taxon>Clavicipitaceae</taxon>
        <taxon>Claviceps</taxon>
    </lineage>
</organism>
<feature type="compositionally biased region" description="Basic and acidic residues" evidence="3">
    <location>
        <begin position="474"/>
        <end position="484"/>
    </location>
</feature>
<dbReference type="InterPro" id="IPR003661">
    <property type="entry name" value="HisK_dim/P_dom"/>
</dbReference>
<evidence type="ECO:0000259" key="5">
    <source>
        <dbReference type="PROSITE" id="PS50110"/>
    </source>
</evidence>
<feature type="domain" description="Response regulatory" evidence="5">
    <location>
        <begin position="1118"/>
        <end position="1239"/>
    </location>
</feature>
<evidence type="ECO:0000259" key="4">
    <source>
        <dbReference type="PROSITE" id="PS50109"/>
    </source>
</evidence>
<keyword evidence="7" id="KW-1185">Reference proteome</keyword>
<feature type="modified residue" description="4-aspartylphosphate" evidence="2">
    <location>
        <position position="1169"/>
    </location>
</feature>
<dbReference type="Proteomes" id="UP000811619">
    <property type="component" value="Unassembled WGS sequence"/>
</dbReference>
<sequence>MAVSAVAEEEVRELETFRYDSSLINIVFPEGNDTAIFSSELTPDPALTAFAQLGVLRLDSCRALVSLFDNKHQYIVAEATPKTLLSAGTCAAQRPTGRDGLGDRLLIWGTSVPRASSICEDVLLSSSRRETRGANTSLVGRTNTDDNTTTSTTSSGDLPVIIVGDLADYPRKGCARLVCPSWPDYRFYAGVPLRTPRGIDIGVFCVFDTEPRRECDPNTVPIMQDLSRTIMGYLETRRFRDGQRRADRMVRGVGSFVQGKSTASDWEPAPTGAETKMAEEKITLDSSQAEVVKPEGSNEGEDDSKPIPSSIHRDEGVRVNDGSRQSVQHIFSKAATIIRESIEADGLLFLDACISSFGGLATAGGILGLPDDDRRSSATSMTYAPGDMSNGPCCKVLGFSTSSNSSIDGHSQDEYQSYNRLPQQLLRELLTQFPRGTILDLRQDKVLKTADEGASPVIRQYGRSGVPQNRFKRPREAQPDRSRAVGEGGYSIEAALKELLPGASNVAFFPLWDTQKRRWYAGGFAWTKKFSRILSIEGELSYLLAFGTVIMADVFRIDAKAVERSKMDVLSSISHELRSPLHGIILGAELLRDTALDAFQGDLLHSMETCSSTLLDTVDHLLDWSGINNFLTPAAVPENSGDVEERGLRRGEAASIESGMMRIVSRVKVDLIVEEVVESVYAGRTFQLRSMGSNSSGHHGQSQNRSPCISSDSADYEQHAEPAADSSLAQIGSDIATICVDIQPNTPWTFHTQPGALRRVVMNLVSNSLKFTTKGFVKVSLDQPQLDVGGKDANQTYVQLTVTDSGCGIGKSYLENDVFTPFIQEDSLKPGMGLGLSFVERIVTALKGTISIESIVDQGTVISVVVPLLAATPDVASPRGVLPQDEFDAQRNDLRGLRVLLLGFRDTPSVAGEDGVLGTNVVERDAIANICRDWLQMQVVEPVESNDLVPDLLLCDEAYLHVNTHIQPQHNASSPPAVVICKNAISARRLTGMDAFKHQPNKQLWEFSAQPVGPRKLAKVLSLTFKRWTAHQATLHPMSPAVQTPMDEEVPRQLGVLIDDVFPLARCGDGTPDSPLSTSTMQELSLPERIRRSTPLVPVPCAADQSNVCDGTAETGNSFLLVDDNPINLKILTTYMKKLKLPYRTATNGQQAVDVFSHDPGMYKCVFMDISMPVMDGFEATRHIRTMEEERGLRRCTIFALTGLASADAQQEAFSSGIDLFLTKPVKLAELSQILSAYLA</sequence>
<dbReference type="PROSITE" id="PS50109">
    <property type="entry name" value="HIS_KIN"/>
    <property type="match status" value="1"/>
</dbReference>
<dbReference type="InterPro" id="IPR050956">
    <property type="entry name" value="2C_system_His_kinase"/>
</dbReference>
<dbReference type="Pfam" id="PF00072">
    <property type="entry name" value="Response_reg"/>
    <property type="match status" value="1"/>
</dbReference>
<dbReference type="InterPro" id="IPR029016">
    <property type="entry name" value="GAF-like_dom_sf"/>
</dbReference>
<feature type="region of interest" description="Disordered" evidence="3">
    <location>
        <begin position="133"/>
        <end position="154"/>
    </location>
</feature>
<evidence type="ECO:0000313" key="6">
    <source>
        <dbReference type="EMBL" id="KAG5925478.1"/>
    </source>
</evidence>
<dbReference type="SUPFAM" id="SSF47384">
    <property type="entry name" value="Homodimeric domain of signal transducing histidine kinase"/>
    <property type="match status" value="1"/>
</dbReference>
<dbReference type="OrthoDB" id="303614at2759"/>
<dbReference type="Pfam" id="PF00512">
    <property type="entry name" value="HisKA"/>
    <property type="match status" value="1"/>
</dbReference>
<comment type="caution">
    <text evidence="6">The sequence shown here is derived from an EMBL/GenBank/DDBJ whole genome shotgun (WGS) entry which is preliminary data.</text>
</comment>
<evidence type="ECO:0008006" key="8">
    <source>
        <dbReference type="Google" id="ProtNLM"/>
    </source>
</evidence>
<feature type="compositionally biased region" description="Low complexity" evidence="3">
    <location>
        <begin position="145"/>
        <end position="154"/>
    </location>
</feature>
<dbReference type="InterPro" id="IPR005467">
    <property type="entry name" value="His_kinase_dom"/>
</dbReference>
<name>A0A8K0J5K2_9HYPO</name>
<dbReference type="EMBL" id="SRPY01000369">
    <property type="protein sequence ID" value="KAG5925478.1"/>
    <property type="molecule type" value="Genomic_DNA"/>
</dbReference>
<dbReference type="SUPFAM" id="SSF55874">
    <property type="entry name" value="ATPase domain of HSP90 chaperone/DNA topoisomerase II/histidine kinase"/>
    <property type="match status" value="1"/>
</dbReference>
<dbReference type="CDD" id="cd17546">
    <property type="entry name" value="REC_hyHK_CKI1_RcsC-like"/>
    <property type="match status" value="1"/>
</dbReference>
<dbReference type="InterPro" id="IPR011006">
    <property type="entry name" value="CheY-like_superfamily"/>
</dbReference>
<dbReference type="InterPro" id="IPR003594">
    <property type="entry name" value="HATPase_dom"/>
</dbReference>
<dbReference type="InterPro" id="IPR004358">
    <property type="entry name" value="Sig_transdc_His_kin-like_C"/>
</dbReference>
<evidence type="ECO:0000256" key="2">
    <source>
        <dbReference type="PROSITE-ProRule" id="PRU00169"/>
    </source>
</evidence>
<dbReference type="Gene3D" id="3.40.50.2300">
    <property type="match status" value="1"/>
</dbReference>
<dbReference type="InterPro" id="IPR036097">
    <property type="entry name" value="HisK_dim/P_sf"/>
</dbReference>
<keyword evidence="1 2" id="KW-0597">Phosphoprotein</keyword>
<feature type="region of interest" description="Disordered" evidence="3">
    <location>
        <begin position="465"/>
        <end position="485"/>
    </location>
</feature>
<feature type="region of interest" description="Disordered" evidence="3">
    <location>
        <begin position="691"/>
        <end position="723"/>
    </location>
</feature>
<proteinExistence type="predicted"/>
<dbReference type="InterPro" id="IPR001789">
    <property type="entry name" value="Sig_transdc_resp-reg_receiver"/>
</dbReference>
<dbReference type="SUPFAM" id="SSF55781">
    <property type="entry name" value="GAF domain-like"/>
    <property type="match status" value="1"/>
</dbReference>
<dbReference type="SMART" id="SM00387">
    <property type="entry name" value="HATPase_c"/>
    <property type="match status" value="1"/>
</dbReference>
<gene>
    <name evidence="6" type="ORF">E4U42_004238</name>
</gene>
<dbReference type="PANTHER" id="PTHR43719">
    <property type="entry name" value="TWO-COMPONENT HISTIDINE KINASE"/>
    <property type="match status" value="1"/>
</dbReference>
<dbReference type="CDD" id="cd00082">
    <property type="entry name" value="HisKA"/>
    <property type="match status" value="1"/>
</dbReference>
<evidence type="ECO:0000313" key="7">
    <source>
        <dbReference type="Proteomes" id="UP000811619"/>
    </source>
</evidence>
<dbReference type="SUPFAM" id="SSF52172">
    <property type="entry name" value="CheY-like"/>
    <property type="match status" value="1"/>
</dbReference>
<dbReference type="SMART" id="SM00388">
    <property type="entry name" value="HisKA"/>
    <property type="match status" value="1"/>
</dbReference>